<dbReference type="AlphaFoldDB" id="K0RU89"/>
<dbReference type="InterPro" id="IPR027417">
    <property type="entry name" value="P-loop_NTPase"/>
</dbReference>
<dbReference type="InterPro" id="IPR051055">
    <property type="entry name" value="PIF1_helicase"/>
</dbReference>
<dbReference type="PANTHER" id="PTHR47642:SF5">
    <property type="entry name" value="ATP-DEPENDENT DNA HELICASE"/>
    <property type="match status" value="1"/>
</dbReference>
<evidence type="ECO:0000313" key="2">
    <source>
        <dbReference type="EMBL" id="EJK52451.1"/>
    </source>
</evidence>
<evidence type="ECO:0000256" key="1">
    <source>
        <dbReference type="SAM" id="MobiDB-lite"/>
    </source>
</evidence>
<evidence type="ECO:0008006" key="4">
    <source>
        <dbReference type="Google" id="ProtNLM"/>
    </source>
</evidence>
<feature type="compositionally biased region" description="Basic and acidic residues" evidence="1">
    <location>
        <begin position="286"/>
        <end position="297"/>
    </location>
</feature>
<protein>
    <recommendedName>
        <fullName evidence="4">ATP-dependent DNA helicase</fullName>
    </recommendedName>
</protein>
<dbReference type="PANTHER" id="PTHR47642">
    <property type="entry name" value="ATP-DEPENDENT DNA HELICASE"/>
    <property type="match status" value="1"/>
</dbReference>
<accession>K0RU89</accession>
<proteinExistence type="predicted"/>
<dbReference type="EMBL" id="AGNL01039820">
    <property type="protein sequence ID" value="EJK52451.1"/>
    <property type="molecule type" value="Genomic_DNA"/>
</dbReference>
<sequence length="357" mass="39143">MQRSTNEYRALIKAIVDRKTVKPDDSSGHQAGQQTHGDKSGGDRSVVLSDGYAAAASNSTIKPSGGEDALLPLLNSVDKETAFTVIRRLMGQEFLHEELAEAEKAVASGLKTLPLVRFLEGQIRIVTPKPFNKEFRGCGTAIRRQLPLQLAWAITIHKSQGMTLDYMRTDLSDCFDPGQAYVACSRGRGTDSMQVLNLSEEKIVTSEFVKSFFAHIRGDNGAGKPPTWSEMLDEAKRAEQVTKLMEERHGGQKCQRRGCQGMCAVKRVKNNGKNHGRWYLQNSSPKQKDEDSSSADVQRERRIVVAKFLAEKLDLSLIPASELSTTITDSGCDGSPAAQARAARSGPRRPPEGILVT</sequence>
<name>K0RU89_THAOC</name>
<feature type="region of interest" description="Disordered" evidence="1">
    <location>
        <begin position="274"/>
        <end position="297"/>
    </location>
</feature>
<keyword evidence="3" id="KW-1185">Reference proteome</keyword>
<feature type="non-terminal residue" evidence="2">
    <location>
        <position position="357"/>
    </location>
</feature>
<feature type="region of interest" description="Disordered" evidence="1">
    <location>
        <begin position="19"/>
        <end position="44"/>
    </location>
</feature>
<gene>
    <name evidence="2" type="ORF">THAOC_28266</name>
</gene>
<dbReference type="Proteomes" id="UP000266841">
    <property type="component" value="Unassembled WGS sequence"/>
</dbReference>
<evidence type="ECO:0000313" key="3">
    <source>
        <dbReference type="Proteomes" id="UP000266841"/>
    </source>
</evidence>
<dbReference type="OrthoDB" id="192530at2759"/>
<dbReference type="eggNOG" id="KOG0987">
    <property type="taxonomic scope" value="Eukaryota"/>
</dbReference>
<feature type="compositionally biased region" description="Low complexity" evidence="1">
    <location>
        <begin position="334"/>
        <end position="345"/>
    </location>
</feature>
<feature type="region of interest" description="Disordered" evidence="1">
    <location>
        <begin position="325"/>
        <end position="357"/>
    </location>
</feature>
<dbReference type="SUPFAM" id="SSF52540">
    <property type="entry name" value="P-loop containing nucleoside triphosphate hydrolases"/>
    <property type="match status" value="1"/>
</dbReference>
<reference evidence="2 3" key="1">
    <citation type="journal article" date="2012" name="Genome Biol.">
        <title>Genome and low-iron response of an oceanic diatom adapted to chronic iron limitation.</title>
        <authorList>
            <person name="Lommer M."/>
            <person name="Specht M."/>
            <person name="Roy A.S."/>
            <person name="Kraemer L."/>
            <person name="Andreson R."/>
            <person name="Gutowska M.A."/>
            <person name="Wolf J."/>
            <person name="Bergner S.V."/>
            <person name="Schilhabel M.B."/>
            <person name="Klostermeier U.C."/>
            <person name="Beiko R.G."/>
            <person name="Rosenstiel P."/>
            <person name="Hippler M."/>
            <person name="Laroche J."/>
        </authorList>
    </citation>
    <scope>NUCLEOTIDE SEQUENCE [LARGE SCALE GENOMIC DNA]</scope>
    <source>
        <strain evidence="2 3">CCMP1005</strain>
    </source>
</reference>
<dbReference type="CDD" id="cd18809">
    <property type="entry name" value="SF1_C_RecD"/>
    <property type="match status" value="1"/>
</dbReference>
<organism evidence="2 3">
    <name type="scientific">Thalassiosira oceanica</name>
    <name type="common">Marine diatom</name>
    <dbReference type="NCBI Taxonomy" id="159749"/>
    <lineage>
        <taxon>Eukaryota</taxon>
        <taxon>Sar</taxon>
        <taxon>Stramenopiles</taxon>
        <taxon>Ochrophyta</taxon>
        <taxon>Bacillariophyta</taxon>
        <taxon>Coscinodiscophyceae</taxon>
        <taxon>Thalassiosirophycidae</taxon>
        <taxon>Thalassiosirales</taxon>
        <taxon>Thalassiosiraceae</taxon>
        <taxon>Thalassiosira</taxon>
    </lineage>
</organism>
<comment type="caution">
    <text evidence="2">The sequence shown here is derived from an EMBL/GenBank/DDBJ whole genome shotgun (WGS) entry which is preliminary data.</text>
</comment>
<dbReference type="Gene3D" id="3.40.50.300">
    <property type="entry name" value="P-loop containing nucleotide triphosphate hydrolases"/>
    <property type="match status" value="1"/>
</dbReference>